<dbReference type="InterPro" id="IPR027417">
    <property type="entry name" value="P-loop_NTPase"/>
</dbReference>
<dbReference type="GO" id="GO:0005525">
    <property type="term" value="F:GTP binding"/>
    <property type="evidence" value="ECO:0007669"/>
    <property type="project" value="InterPro"/>
</dbReference>
<feature type="coiled-coil region" evidence="2">
    <location>
        <begin position="520"/>
        <end position="569"/>
    </location>
</feature>
<dbReference type="Pfam" id="PF02263">
    <property type="entry name" value="GBP"/>
    <property type="match status" value="1"/>
</dbReference>
<evidence type="ECO:0000256" key="3">
    <source>
        <dbReference type="SAM" id="Phobius"/>
    </source>
</evidence>
<keyword evidence="3" id="KW-1133">Transmembrane helix</keyword>
<comment type="caution">
    <text evidence="5">The sequence shown here is derived from an EMBL/GenBank/DDBJ whole genome shotgun (WGS) entry which is preliminary data.</text>
</comment>
<feature type="domain" description="Guanylate-binding protein N-terminal" evidence="4">
    <location>
        <begin position="36"/>
        <end position="169"/>
    </location>
</feature>
<evidence type="ECO:0000256" key="1">
    <source>
        <dbReference type="ARBA" id="ARBA00022801"/>
    </source>
</evidence>
<keyword evidence="3" id="KW-0472">Membrane</keyword>
<keyword evidence="2" id="KW-0175">Coiled coil</keyword>
<feature type="transmembrane region" description="Helical" evidence="3">
    <location>
        <begin position="129"/>
        <end position="148"/>
    </location>
</feature>
<keyword evidence="3" id="KW-0812">Transmembrane</keyword>
<evidence type="ECO:0000256" key="2">
    <source>
        <dbReference type="SAM" id="Coils"/>
    </source>
</evidence>
<dbReference type="PANTHER" id="PTHR10751">
    <property type="entry name" value="GUANYLATE BINDING PROTEIN"/>
    <property type="match status" value="1"/>
</dbReference>
<dbReference type="SUPFAM" id="SSF52540">
    <property type="entry name" value="P-loop containing nucleoside triphosphate hydrolases"/>
    <property type="match status" value="1"/>
</dbReference>
<keyword evidence="1" id="KW-0378">Hydrolase</keyword>
<evidence type="ECO:0000313" key="5">
    <source>
        <dbReference type="EMBL" id="CAG8535907.1"/>
    </source>
</evidence>
<name>A0A9N9APV1_9GLOM</name>
<proteinExistence type="predicted"/>
<gene>
    <name evidence="5" type="ORF">DEBURN_LOCUS6370</name>
</gene>
<dbReference type="InterPro" id="IPR015894">
    <property type="entry name" value="Guanylate-bd_N"/>
</dbReference>
<dbReference type="GO" id="GO:0003924">
    <property type="term" value="F:GTPase activity"/>
    <property type="evidence" value="ECO:0007669"/>
    <property type="project" value="InterPro"/>
</dbReference>
<dbReference type="Gene3D" id="3.40.50.300">
    <property type="entry name" value="P-loop containing nucleotide triphosphate hydrolases"/>
    <property type="match status" value="1"/>
</dbReference>
<dbReference type="EMBL" id="CAJVPK010000647">
    <property type="protein sequence ID" value="CAG8535907.1"/>
    <property type="molecule type" value="Genomic_DNA"/>
</dbReference>
<sequence length="604" mass="70114">MDFYDFIDENNAFGNGIPYREGKPIKLLQFEDESGRFILNQDALNIINKIEEPISIIAVAGAYRCGKSWIGNVFHGRHDGFELGAEVQSCTRGIDMWDSPFIHEGKRVIILDCEGFNEPKQDQLYDTKLFVLCLIISSIFVYNINAIVGKSDISKLFLMTDLTKYVRPTTECQYLPRLVVLIRNFGLKSPENFREYFLEKLEEVNVDAAKGIKEHFSDCDVYGLSVKRLQYMDKVPTQDLDPCFVSEIIVTVNQIYQNLEPKYIGSSAMSGIAFARFITECVKRLNDPENNIQISIPDEYSSVTNFVARKTTEKCEKLYKQTMEKEIQTLPIQWDVINFCHSIAFHASEAEFFKSIIGSGPQILEFLKELHIRIENIKSEFYKTNSEALLQHYTEIANNLWEMHVKSGLRYQNLFSGQDEFEEAIEKFEKEMDELPQGPEVNKVFANYKSKEYKEAIELMEIMGKLQSDLANNLKSNQENQQKLLETLAEEEVLNRQYSTKQEEYSYSDQYLAAKLVEMNNLMERQRIENLEALEKLREEQMISFERLNRQKDEEIARIKADLKIKKNDKEIWLDALNKIVEFGINFGINVGIPYILKKFIPAL</sequence>
<dbReference type="InterPro" id="IPR036543">
    <property type="entry name" value="Guanylate-bd_C_sf"/>
</dbReference>
<keyword evidence="6" id="KW-1185">Reference proteome</keyword>
<accession>A0A9N9APV1</accession>
<evidence type="ECO:0000313" key="6">
    <source>
        <dbReference type="Proteomes" id="UP000789706"/>
    </source>
</evidence>
<dbReference type="AlphaFoldDB" id="A0A9N9APV1"/>
<dbReference type="OrthoDB" id="8954335at2759"/>
<dbReference type="SUPFAM" id="SSF48340">
    <property type="entry name" value="Interferon-induced guanylate-binding protein 1 (GBP1), C-terminal domain"/>
    <property type="match status" value="1"/>
</dbReference>
<evidence type="ECO:0000259" key="4">
    <source>
        <dbReference type="Pfam" id="PF02263"/>
    </source>
</evidence>
<organism evidence="5 6">
    <name type="scientific">Diversispora eburnea</name>
    <dbReference type="NCBI Taxonomy" id="1213867"/>
    <lineage>
        <taxon>Eukaryota</taxon>
        <taxon>Fungi</taxon>
        <taxon>Fungi incertae sedis</taxon>
        <taxon>Mucoromycota</taxon>
        <taxon>Glomeromycotina</taxon>
        <taxon>Glomeromycetes</taxon>
        <taxon>Diversisporales</taxon>
        <taxon>Diversisporaceae</taxon>
        <taxon>Diversispora</taxon>
    </lineage>
</organism>
<reference evidence="5" key="1">
    <citation type="submission" date="2021-06" db="EMBL/GenBank/DDBJ databases">
        <authorList>
            <person name="Kallberg Y."/>
            <person name="Tangrot J."/>
            <person name="Rosling A."/>
        </authorList>
    </citation>
    <scope>NUCLEOTIDE SEQUENCE</scope>
    <source>
        <strain evidence="5">AZ414A</strain>
    </source>
</reference>
<protein>
    <submittedName>
        <fullName evidence="5">6443_t:CDS:1</fullName>
    </submittedName>
</protein>
<dbReference type="Proteomes" id="UP000789706">
    <property type="component" value="Unassembled WGS sequence"/>
</dbReference>